<dbReference type="InterPro" id="IPR003594">
    <property type="entry name" value="HATPase_dom"/>
</dbReference>
<dbReference type="SUPFAM" id="SSF55781">
    <property type="entry name" value="GAF domain-like"/>
    <property type="match status" value="1"/>
</dbReference>
<dbReference type="Pfam" id="PF13426">
    <property type="entry name" value="PAS_9"/>
    <property type="match status" value="2"/>
</dbReference>
<proteinExistence type="predicted"/>
<dbReference type="FunFam" id="3.30.565.10:FF:000010">
    <property type="entry name" value="Sensor histidine kinase RcsC"/>
    <property type="match status" value="1"/>
</dbReference>
<dbReference type="EC" id="2.7.13.3" evidence="2"/>
<dbReference type="SMART" id="SM00091">
    <property type="entry name" value="PAS"/>
    <property type="match status" value="3"/>
</dbReference>
<dbReference type="AlphaFoldDB" id="A0A4R2GK33"/>
<dbReference type="InterPro" id="IPR004358">
    <property type="entry name" value="Sig_transdc_His_kin-like_C"/>
</dbReference>
<dbReference type="InterPro" id="IPR035965">
    <property type="entry name" value="PAS-like_dom_sf"/>
</dbReference>
<dbReference type="InterPro" id="IPR001610">
    <property type="entry name" value="PAC"/>
</dbReference>
<dbReference type="SMART" id="SM00388">
    <property type="entry name" value="HisKA"/>
    <property type="match status" value="1"/>
</dbReference>
<evidence type="ECO:0000256" key="1">
    <source>
        <dbReference type="ARBA" id="ARBA00000085"/>
    </source>
</evidence>
<dbReference type="Pfam" id="PF02518">
    <property type="entry name" value="HATPase_c"/>
    <property type="match status" value="1"/>
</dbReference>
<dbReference type="InterPro" id="IPR000700">
    <property type="entry name" value="PAS-assoc_C"/>
</dbReference>
<keyword evidence="9" id="KW-1185">Reference proteome</keyword>
<comment type="caution">
    <text evidence="8">The sequence shown here is derived from an EMBL/GenBank/DDBJ whole genome shotgun (WGS) entry which is preliminary data.</text>
</comment>
<sequence>MTEGITLYELIGAIPHPLIVIDNQIKVTYINQKARELLKLDSSKEYRVTPGLLLNCQNAIKLGSCGTTLVCSKCRFMDAIDHVLENQLPLKNQTGTIYTHESTGQSIWRLKFDCSFLNVNLGMALISLHDALFMPPSLKEISFSNPEESNEMKSNAHFDSKSELTESLLNSEACLNALLSNSEDALLILNRKNEILKWNSSLSKLINESEAILTHDLISRSLQFQFLVNTEFQCKTWEEIISNLDARKSFEGTIKTGHSHEIWVKLNIIPFYNEENIQTGTLLSFKDLSTEQNMRDQAMLHRYALEYFPAEFYYIHTDGRILYANKQARDILGIDSDLYSHLTVNDINPKIDQKWWHEHIKNLENDETLEFETLHKSEDGELYPVLVKIFMPDTDQPDLFCYYSHNLASHKSIENSLIKESYVNESLAEISRELTIHNDLNSVELLVRQYALQITESPFAFLAYRDPINQELKITIYSDSSNNYFNEVKIIEQFIAGHFNSSEPITEKEREISDRILNNTCELKVDETPLNQLIPFNRIASAGIFFNNEYKGLLLVAGRSTDYEEDDKEHLESLANLFALAINRIQEKQRLVESMEQLELAINVSNMAVWDIYPEKDEIIINPEWQKKLNISTENQHSRLSDVINLLHPEDMPNLLRGYEEHKNSNSPYFEIPCRVKIKNGTYKWMQGTGRIVTRTPDGRIHRIIGLATDNTDQVELNRQLLQSREEAIAANKAKSAFLARMSHEIRTPLNAIIGFADILKKNTEEPVQLDYLNNIKKSGMTLMNLISDILDYSKIEAGKLELNKNDTNLRNLINETQSLFKPLIDEKKLDFVTKISGNTPDFIRQDELRLRQILTNLVSNAIKFTEEGKIELIVSSETINDKTANISIKVIDTGIGIKPESQQKIFEDFTQQEDQDNRRYGGTGLGLGIVKRLLELMGGNIELQSEPEKGSTFTVYLHHCEIVNKKSINREDGEATNKITTQSVSETSKIHDTDIISEDCKNDCINELKPIWDEFSFRPSFGPVKEITKTMKQISLRHKDKFMEKLANRIDIATASFDVEELSKCIADFNSYSGINDYFG</sequence>
<dbReference type="Gene3D" id="3.30.450.20">
    <property type="entry name" value="PAS domain"/>
    <property type="match status" value="3"/>
</dbReference>
<dbReference type="NCBIfam" id="TIGR00229">
    <property type="entry name" value="sensory_box"/>
    <property type="match status" value="1"/>
</dbReference>
<dbReference type="PANTHER" id="PTHR43047:SF72">
    <property type="entry name" value="OSMOSENSING HISTIDINE PROTEIN KINASE SLN1"/>
    <property type="match status" value="1"/>
</dbReference>
<evidence type="ECO:0000256" key="2">
    <source>
        <dbReference type="ARBA" id="ARBA00012438"/>
    </source>
</evidence>
<organism evidence="8 9">
    <name type="scientific">Natronoflexus pectinivorans</name>
    <dbReference type="NCBI Taxonomy" id="682526"/>
    <lineage>
        <taxon>Bacteria</taxon>
        <taxon>Pseudomonadati</taxon>
        <taxon>Bacteroidota</taxon>
        <taxon>Bacteroidia</taxon>
        <taxon>Marinilabiliales</taxon>
        <taxon>Marinilabiliaceae</taxon>
        <taxon>Natronoflexus</taxon>
    </lineage>
</organism>
<dbReference type="InterPro" id="IPR000014">
    <property type="entry name" value="PAS"/>
</dbReference>
<evidence type="ECO:0000259" key="6">
    <source>
        <dbReference type="PROSITE" id="PS50109"/>
    </source>
</evidence>
<dbReference type="PROSITE" id="PS50109">
    <property type="entry name" value="HIS_KIN"/>
    <property type="match status" value="1"/>
</dbReference>
<protein>
    <recommendedName>
        <fullName evidence="2">histidine kinase</fullName>
        <ecNumber evidence="2">2.7.13.3</ecNumber>
    </recommendedName>
</protein>
<feature type="domain" description="PAC" evidence="7">
    <location>
        <begin position="670"/>
        <end position="723"/>
    </location>
</feature>
<dbReference type="SMART" id="SM00387">
    <property type="entry name" value="HATPase_c"/>
    <property type="match status" value="1"/>
</dbReference>
<dbReference type="InterPro" id="IPR029016">
    <property type="entry name" value="GAF-like_dom_sf"/>
</dbReference>
<dbReference type="Gene3D" id="1.10.287.130">
    <property type="match status" value="1"/>
</dbReference>
<dbReference type="SUPFAM" id="SSF47384">
    <property type="entry name" value="Homodimeric domain of signal transducing histidine kinase"/>
    <property type="match status" value="1"/>
</dbReference>
<dbReference type="GO" id="GO:0009927">
    <property type="term" value="F:histidine phosphotransfer kinase activity"/>
    <property type="evidence" value="ECO:0007669"/>
    <property type="project" value="TreeGrafter"/>
</dbReference>
<dbReference type="EMBL" id="SLWK01000004">
    <property type="protein sequence ID" value="TCO08824.1"/>
    <property type="molecule type" value="Genomic_DNA"/>
</dbReference>
<dbReference type="SUPFAM" id="SSF55785">
    <property type="entry name" value="PYP-like sensor domain (PAS domain)"/>
    <property type="match status" value="3"/>
</dbReference>
<dbReference type="SUPFAM" id="SSF55874">
    <property type="entry name" value="ATPase domain of HSP90 chaperone/DNA topoisomerase II/histidine kinase"/>
    <property type="match status" value="1"/>
</dbReference>
<dbReference type="GO" id="GO:0000155">
    <property type="term" value="F:phosphorelay sensor kinase activity"/>
    <property type="evidence" value="ECO:0007669"/>
    <property type="project" value="InterPro"/>
</dbReference>
<keyword evidence="3" id="KW-0597">Phosphoprotein</keyword>
<dbReference type="Proteomes" id="UP000295221">
    <property type="component" value="Unassembled WGS sequence"/>
</dbReference>
<dbReference type="OrthoDB" id="9757990at2"/>
<evidence type="ECO:0000259" key="7">
    <source>
        <dbReference type="PROSITE" id="PS50113"/>
    </source>
</evidence>
<dbReference type="InterPro" id="IPR013655">
    <property type="entry name" value="PAS_fold_3"/>
</dbReference>
<dbReference type="GO" id="GO:0005886">
    <property type="term" value="C:plasma membrane"/>
    <property type="evidence" value="ECO:0007669"/>
    <property type="project" value="TreeGrafter"/>
</dbReference>
<dbReference type="CDD" id="cd00082">
    <property type="entry name" value="HisKA"/>
    <property type="match status" value="1"/>
</dbReference>
<dbReference type="Pfam" id="PF00512">
    <property type="entry name" value="HisKA"/>
    <property type="match status" value="1"/>
</dbReference>
<dbReference type="CDD" id="cd16922">
    <property type="entry name" value="HATPase_EvgS-ArcB-TorS-like"/>
    <property type="match status" value="1"/>
</dbReference>
<dbReference type="InterPro" id="IPR036097">
    <property type="entry name" value="HisK_dim/P_sf"/>
</dbReference>
<dbReference type="InterPro" id="IPR005467">
    <property type="entry name" value="His_kinase_dom"/>
</dbReference>
<comment type="catalytic activity">
    <reaction evidence="1">
        <text>ATP + protein L-histidine = ADP + protein N-phospho-L-histidine.</text>
        <dbReference type="EC" id="2.7.13.3"/>
    </reaction>
</comment>
<evidence type="ECO:0000313" key="9">
    <source>
        <dbReference type="Proteomes" id="UP000295221"/>
    </source>
</evidence>
<evidence type="ECO:0000256" key="3">
    <source>
        <dbReference type="ARBA" id="ARBA00022553"/>
    </source>
</evidence>
<dbReference type="Gene3D" id="3.30.450.40">
    <property type="match status" value="1"/>
</dbReference>
<evidence type="ECO:0000313" key="8">
    <source>
        <dbReference type="EMBL" id="TCO08824.1"/>
    </source>
</evidence>
<reference evidence="8 9" key="1">
    <citation type="submission" date="2019-03" db="EMBL/GenBank/DDBJ databases">
        <title>Genomic Encyclopedia of Type Strains, Phase IV (KMG-IV): sequencing the most valuable type-strain genomes for metagenomic binning, comparative biology and taxonomic classification.</title>
        <authorList>
            <person name="Goeker M."/>
        </authorList>
    </citation>
    <scope>NUCLEOTIDE SEQUENCE [LARGE SCALE GENOMIC DNA]</scope>
    <source>
        <strain evidence="8 9">DSM 24179</strain>
    </source>
</reference>
<keyword evidence="4" id="KW-0808">Transferase</keyword>
<dbReference type="RefSeq" id="WP_132433407.1">
    <property type="nucleotide sequence ID" value="NZ_SLWK01000004.1"/>
</dbReference>
<evidence type="ECO:0000256" key="5">
    <source>
        <dbReference type="ARBA" id="ARBA00022777"/>
    </source>
</evidence>
<dbReference type="InterPro" id="IPR003661">
    <property type="entry name" value="HisK_dim/P_dom"/>
</dbReference>
<dbReference type="PANTHER" id="PTHR43047">
    <property type="entry name" value="TWO-COMPONENT HISTIDINE PROTEIN KINASE"/>
    <property type="match status" value="1"/>
</dbReference>
<dbReference type="Pfam" id="PF08447">
    <property type="entry name" value="PAS_3"/>
    <property type="match status" value="1"/>
</dbReference>
<dbReference type="PROSITE" id="PS50113">
    <property type="entry name" value="PAC"/>
    <property type="match status" value="1"/>
</dbReference>
<keyword evidence="5" id="KW-0418">Kinase</keyword>
<dbReference type="Pfam" id="PF13188">
    <property type="entry name" value="PAS_8"/>
    <property type="match status" value="1"/>
</dbReference>
<dbReference type="PRINTS" id="PR00344">
    <property type="entry name" value="BCTRLSENSOR"/>
</dbReference>
<dbReference type="Gene3D" id="3.30.565.10">
    <property type="entry name" value="Histidine kinase-like ATPase, C-terminal domain"/>
    <property type="match status" value="1"/>
</dbReference>
<dbReference type="InterPro" id="IPR036890">
    <property type="entry name" value="HATPase_C_sf"/>
</dbReference>
<evidence type="ECO:0000256" key="4">
    <source>
        <dbReference type="ARBA" id="ARBA00022679"/>
    </source>
</evidence>
<name>A0A4R2GK33_9BACT</name>
<accession>A0A4R2GK33</accession>
<gene>
    <name evidence="8" type="ORF">EV194_104135</name>
</gene>
<dbReference type="SMART" id="SM00086">
    <property type="entry name" value="PAC"/>
    <property type="match status" value="2"/>
</dbReference>
<feature type="domain" description="Histidine kinase" evidence="6">
    <location>
        <begin position="741"/>
        <end position="962"/>
    </location>
</feature>